<keyword evidence="3" id="KW-0813">Transport</keyword>
<organism evidence="8 9">
    <name type="scientific">Nocardia pulmonis</name>
    <dbReference type="NCBI Taxonomy" id="2951408"/>
    <lineage>
        <taxon>Bacteria</taxon>
        <taxon>Bacillati</taxon>
        <taxon>Actinomycetota</taxon>
        <taxon>Actinomycetes</taxon>
        <taxon>Mycobacteriales</taxon>
        <taxon>Nocardiaceae</taxon>
        <taxon>Nocardia</taxon>
    </lineage>
</organism>
<evidence type="ECO:0000256" key="1">
    <source>
        <dbReference type="ARBA" id="ARBA00004196"/>
    </source>
</evidence>
<dbReference type="EMBL" id="JAMRXG010000025">
    <property type="protein sequence ID" value="MCM6778670.1"/>
    <property type="molecule type" value="Genomic_DNA"/>
</dbReference>
<dbReference type="InterPro" id="IPR050490">
    <property type="entry name" value="Bact_solute-bd_prot1"/>
</dbReference>
<comment type="caution">
    <text evidence="8">The sequence shown here is derived from an EMBL/GenBank/DDBJ whole genome shotgun (WGS) entry which is preliminary data.</text>
</comment>
<dbReference type="Pfam" id="PF01547">
    <property type="entry name" value="SBP_bac_1"/>
    <property type="match status" value="1"/>
</dbReference>
<dbReference type="Gene3D" id="3.40.190.10">
    <property type="entry name" value="Periplasmic binding protein-like II"/>
    <property type="match status" value="2"/>
</dbReference>
<dbReference type="PANTHER" id="PTHR43649">
    <property type="entry name" value="ARABINOSE-BINDING PROTEIN-RELATED"/>
    <property type="match status" value="1"/>
</dbReference>
<dbReference type="PROSITE" id="PS51257">
    <property type="entry name" value="PROKAR_LIPOPROTEIN"/>
    <property type="match status" value="1"/>
</dbReference>
<gene>
    <name evidence="8" type="ORF">NDR86_34830</name>
</gene>
<protein>
    <recommendedName>
        <fullName evidence="6">Probable sugar-binding periplasmic protein</fullName>
    </recommendedName>
</protein>
<evidence type="ECO:0000256" key="6">
    <source>
        <dbReference type="ARBA" id="ARBA00049753"/>
    </source>
</evidence>
<reference evidence="8" key="1">
    <citation type="submission" date="2022-06" db="EMBL/GenBank/DDBJ databases">
        <title>Novel species in genus nocardia.</title>
        <authorList>
            <person name="Li F."/>
        </authorList>
    </citation>
    <scope>NUCLEOTIDE SEQUENCE</scope>
    <source>
        <strain evidence="8">CDC141</strain>
    </source>
</reference>
<comment type="function">
    <text evidence="5">Part of a binding-protein-dependent transport system for a sugar.</text>
</comment>
<keyword evidence="4 7" id="KW-0732">Signal</keyword>
<evidence type="ECO:0000256" key="5">
    <source>
        <dbReference type="ARBA" id="ARBA00049629"/>
    </source>
</evidence>
<evidence type="ECO:0000313" key="8">
    <source>
        <dbReference type="EMBL" id="MCM6778670.1"/>
    </source>
</evidence>
<comment type="similarity">
    <text evidence="2">Belongs to the bacterial solute-binding protein 1 family.</text>
</comment>
<dbReference type="InterPro" id="IPR006059">
    <property type="entry name" value="SBP"/>
</dbReference>
<evidence type="ECO:0000313" key="9">
    <source>
        <dbReference type="Proteomes" id="UP001139157"/>
    </source>
</evidence>
<feature type="chain" id="PRO_5040855651" description="Probable sugar-binding periplasmic protein" evidence="7">
    <location>
        <begin position="25"/>
        <end position="447"/>
    </location>
</feature>
<evidence type="ECO:0000256" key="7">
    <source>
        <dbReference type="SAM" id="SignalP"/>
    </source>
</evidence>
<name>A0A9X2EE47_9NOCA</name>
<dbReference type="SUPFAM" id="SSF53850">
    <property type="entry name" value="Periplasmic binding protein-like II"/>
    <property type="match status" value="1"/>
</dbReference>
<dbReference type="PANTHER" id="PTHR43649:SF28">
    <property type="entry name" value="BINDING PROTEIN COMPONENT OF ABC SUGAR TRANSPORTER-RELATED"/>
    <property type="match status" value="1"/>
</dbReference>
<dbReference type="RefSeq" id="WP_251918177.1">
    <property type="nucleotide sequence ID" value="NZ_JAMRXG010000025.1"/>
</dbReference>
<dbReference type="GO" id="GO:0030313">
    <property type="term" value="C:cell envelope"/>
    <property type="evidence" value="ECO:0007669"/>
    <property type="project" value="UniProtKB-SubCell"/>
</dbReference>
<evidence type="ECO:0000256" key="3">
    <source>
        <dbReference type="ARBA" id="ARBA00022448"/>
    </source>
</evidence>
<accession>A0A9X2EE47</accession>
<dbReference type="AlphaFoldDB" id="A0A9X2EE47"/>
<evidence type="ECO:0000256" key="2">
    <source>
        <dbReference type="ARBA" id="ARBA00008520"/>
    </source>
</evidence>
<dbReference type="CDD" id="cd14748">
    <property type="entry name" value="PBP2_UgpB"/>
    <property type="match status" value="1"/>
</dbReference>
<comment type="subcellular location">
    <subcellularLocation>
        <location evidence="1">Cell envelope</location>
    </subcellularLocation>
</comment>
<sequence>MRRTPLRTLAAATATATLALLVSACTGTDSGGADDGSDAGKEVTINFWHGWSQENEVKAITENVAAFEKSHPNIRVKLVGNVSDDKIEQALRAGGRDAPDVASSFTTDNVGKFCSAGVWLDLAPFLARDGIDPVTTFPAPMREYTRFQGNQCALPLLGDAYGLYYNKTAFAAAGITAPPKTFSEFEAAAIKLTQPEGDGYKQLGFMPTYHGYETIPSHYLGQYGATYFDADGKSNIATDPKVAAMYTWQKGLVDKLGGFDKLEKYRTTFGEEFSAKNPFHTGQVAMSLDGEWRTRMIAEANVGFDWATAPFPVPDDQADTYGRGYITGTIIGVTKSSRKQTAAWQLVKYLTTDTTALVNFANAIHNVPSTNAALASPELSADPNFRTFIDIARNPHSSTTPASINGGAYQVSMRNLGYDFEAGRQTDLRAGLAATAREIDEAIDQAK</sequence>
<keyword evidence="9" id="KW-1185">Reference proteome</keyword>
<evidence type="ECO:0000256" key="4">
    <source>
        <dbReference type="ARBA" id="ARBA00022729"/>
    </source>
</evidence>
<proteinExistence type="inferred from homology"/>
<dbReference type="Proteomes" id="UP001139157">
    <property type="component" value="Unassembled WGS sequence"/>
</dbReference>
<feature type="signal peptide" evidence="7">
    <location>
        <begin position="1"/>
        <end position="24"/>
    </location>
</feature>